<dbReference type="GO" id="GO:0006302">
    <property type="term" value="P:double-strand break repair"/>
    <property type="evidence" value="ECO:0007669"/>
    <property type="project" value="InterPro"/>
</dbReference>
<dbReference type="RefSeq" id="WP_150022914.1">
    <property type="nucleotide sequence ID" value="NZ_VWOJ01000002.1"/>
</dbReference>
<dbReference type="Pfam" id="PF00270">
    <property type="entry name" value="DEAD"/>
    <property type="match status" value="1"/>
</dbReference>
<dbReference type="Proteomes" id="UP000325122">
    <property type="component" value="Unassembled WGS sequence"/>
</dbReference>
<dbReference type="GO" id="GO:0016887">
    <property type="term" value="F:ATP hydrolysis activity"/>
    <property type="evidence" value="ECO:0007669"/>
    <property type="project" value="RHEA"/>
</dbReference>
<dbReference type="SUPFAM" id="SSF52540">
    <property type="entry name" value="P-loop containing nucleoside triphosphate hydrolases"/>
    <property type="match status" value="1"/>
</dbReference>
<comment type="similarity">
    <text evidence="12">Belongs to the helicase family. PriA subfamily.</text>
</comment>
<dbReference type="Pfam" id="PF17764">
    <property type="entry name" value="PriA_3primeBD"/>
    <property type="match status" value="1"/>
</dbReference>
<evidence type="ECO:0000256" key="10">
    <source>
        <dbReference type="ARBA" id="ARBA00023235"/>
    </source>
</evidence>
<comment type="catalytic activity">
    <reaction evidence="12">
        <text>Couples ATP hydrolysis with the unwinding of duplex DNA by translocating in the 3'-5' direction.</text>
        <dbReference type="EC" id="5.6.2.4"/>
    </reaction>
</comment>
<keyword evidence="5 12" id="KW-0378">Hydrolase</keyword>
<dbReference type="InterPro" id="IPR041222">
    <property type="entry name" value="PriA_3primeBD"/>
</dbReference>
<feature type="binding site" evidence="12">
    <location>
        <position position="436"/>
    </location>
    <ligand>
        <name>Zn(2+)</name>
        <dbReference type="ChEBI" id="CHEBI:29105"/>
        <label>1</label>
    </ligand>
</feature>
<gene>
    <name evidence="12" type="primary">priA</name>
    <name evidence="15" type="ORF">F1654_07535</name>
</gene>
<keyword evidence="2 12" id="KW-0235">DNA replication</keyword>
<organism evidence="15 16">
    <name type="scientific">Alkalicaulis satelles</name>
    <dbReference type="NCBI Taxonomy" id="2609175"/>
    <lineage>
        <taxon>Bacteria</taxon>
        <taxon>Pseudomonadati</taxon>
        <taxon>Pseudomonadota</taxon>
        <taxon>Alphaproteobacteria</taxon>
        <taxon>Maricaulales</taxon>
        <taxon>Maricaulaceae</taxon>
        <taxon>Alkalicaulis</taxon>
    </lineage>
</organism>
<dbReference type="GO" id="GO:0043138">
    <property type="term" value="F:3'-5' DNA helicase activity"/>
    <property type="evidence" value="ECO:0007669"/>
    <property type="project" value="UniProtKB-EC"/>
</dbReference>
<dbReference type="InterPro" id="IPR042115">
    <property type="entry name" value="PriA_3primeBD_sf"/>
</dbReference>
<dbReference type="PANTHER" id="PTHR30580">
    <property type="entry name" value="PRIMOSOMAL PROTEIN N"/>
    <property type="match status" value="1"/>
</dbReference>
<protein>
    <recommendedName>
        <fullName evidence="12">Replication restart protein PriA</fullName>
    </recommendedName>
    <alternativeName>
        <fullName evidence="12">ATP-dependent DNA helicase PriA</fullName>
        <ecNumber evidence="12">5.6.2.4</ecNumber>
    </alternativeName>
    <alternativeName>
        <fullName evidence="12">DNA 3'-5' helicase PriA</fullName>
    </alternativeName>
</protein>
<feature type="domain" description="Helicase ATP-binding" evidence="13">
    <location>
        <begin position="204"/>
        <end position="372"/>
    </location>
</feature>
<comment type="catalytic activity">
    <reaction evidence="11 12">
        <text>ATP + H2O = ADP + phosphate + H(+)</text>
        <dbReference type="Rhea" id="RHEA:13065"/>
        <dbReference type="ChEBI" id="CHEBI:15377"/>
        <dbReference type="ChEBI" id="CHEBI:15378"/>
        <dbReference type="ChEBI" id="CHEBI:30616"/>
        <dbReference type="ChEBI" id="CHEBI:43474"/>
        <dbReference type="ChEBI" id="CHEBI:456216"/>
        <dbReference type="EC" id="5.6.2.4"/>
    </reaction>
</comment>
<dbReference type="FunFam" id="3.40.50.300:FF:000489">
    <property type="entry name" value="Primosome assembly protein PriA"/>
    <property type="match status" value="1"/>
</dbReference>
<evidence type="ECO:0000256" key="11">
    <source>
        <dbReference type="ARBA" id="ARBA00048988"/>
    </source>
</evidence>
<evidence type="ECO:0000313" key="16">
    <source>
        <dbReference type="Proteomes" id="UP000325122"/>
    </source>
</evidence>
<dbReference type="SMART" id="SM00490">
    <property type="entry name" value="HELICc"/>
    <property type="match status" value="1"/>
</dbReference>
<dbReference type="GO" id="GO:0008270">
    <property type="term" value="F:zinc ion binding"/>
    <property type="evidence" value="ECO:0007669"/>
    <property type="project" value="UniProtKB-UniRule"/>
</dbReference>
<dbReference type="NCBIfam" id="TIGR00595">
    <property type="entry name" value="priA"/>
    <property type="match status" value="1"/>
</dbReference>
<evidence type="ECO:0000256" key="2">
    <source>
        <dbReference type="ARBA" id="ARBA00022705"/>
    </source>
</evidence>
<keyword evidence="3 12" id="KW-0479">Metal-binding</keyword>
<dbReference type="EC" id="5.6.2.4" evidence="12"/>
<dbReference type="GO" id="GO:0006270">
    <property type="term" value="P:DNA replication initiation"/>
    <property type="evidence" value="ECO:0007669"/>
    <property type="project" value="TreeGrafter"/>
</dbReference>
<dbReference type="Pfam" id="PF00271">
    <property type="entry name" value="Helicase_C"/>
    <property type="match status" value="1"/>
</dbReference>
<feature type="domain" description="Helicase C-terminal" evidence="14">
    <location>
        <begin position="444"/>
        <end position="626"/>
    </location>
</feature>
<evidence type="ECO:0000259" key="13">
    <source>
        <dbReference type="PROSITE" id="PS51192"/>
    </source>
</evidence>
<feature type="binding site" evidence="12">
    <location>
        <position position="460"/>
    </location>
    <ligand>
        <name>Zn(2+)</name>
        <dbReference type="ChEBI" id="CHEBI:29105"/>
        <label>2</label>
    </ligand>
</feature>
<comment type="caution">
    <text evidence="15">The sequence shown here is derived from an EMBL/GenBank/DDBJ whole genome shotgun (WGS) entry which is preliminary data.</text>
</comment>
<dbReference type="GO" id="GO:0005524">
    <property type="term" value="F:ATP binding"/>
    <property type="evidence" value="ECO:0007669"/>
    <property type="project" value="UniProtKB-UniRule"/>
</dbReference>
<accession>A0A5M6ZFW6</accession>
<dbReference type="GO" id="GO:1990077">
    <property type="term" value="C:primosome complex"/>
    <property type="evidence" value="ECO:0007669"/>
    <property type="project" value="UniProtKB-UniRule"/>
</dbReference>
<evidence type="ECO:0000313" key="15">
    <source>
        <dbReference type="EMBL" id="KAA5803646.1"/>
    </source>
</evidence>
<evidence type="ECO:0000259" key="14">
    <source>
        <dbReference type="PROSITE" id="PS51194"/>
    </source>
</evidence>
<keyword evidence="8 12" id="KW-0067">ATP-binding</keyword>
<keyword evidence="16" id="KW-1185">Reference proteome</keyword>
<keyword evidence="4 12" id="KW-0547">Nucleotide-binding</keyword>
<evidence type="ECO:0000256" key="8">
    <source>
        <dbReference type="ARBA" id="ARBA00022840"/>
    </source>
</evidence>
<sequence length="724" mass="77532">MSAPLAVRASVLFPMPLPEPFDYAVPDGVDVRAGDHVLAPLGQRTAPGVVWALRADDGSRPLKSLTDVIGGPPLGEADRAFVDWCARYLVEPPGVILRALLRSPGALRPSPVETVYHVTGLEIARLTPARRAVLEAAAPEAVTAAELARRAGVSSSVVTGLAQAGALRAEEIAADPPFDAPDPDRAGLALTPLQEQASAALRRMAGAGGYQAALLDGVTGSGKTEVYFEAAAEILRREPDAQVLVLLPEIALTQAVTRRFAERFGAEPAVWHSGLSDKARRRVWREAASGRARIVAGARSAVFLPMRNLRCIIVDEEHDPTYKQDEMLTYNARDLAVARSRLSGALCVLASATPSLESLVNAESGRYVHVRLPARAGGAVLPDIELLDLRLSPPEPGDWLSPTLAAAAAETLARGEQVMFYLNRRGYAPLVLCKACGHKMKSPEADRFLVEHRYTGRLVCHVTGFSMPRPEVCPSCGAKDSLISVGPGVERVAEEARRRFPDQRIEVFSSDTAQGPDGIRALVSSMEKGEIDILVGTQIAAKGHNFPRLTLVGVVDADLGLAGADLRAGERTYQTLVQAAGRAGRADRPGRAILQTWNPDHEALQALAAGDREAFLAAERSVREMLGLPPFGRLAALILSGPDPEALETISRSIAAAAPLADGVEVFGPADPPLSVVRGRWRKRFLVQAGRQVDISAYMRAWASRFKTPPSIRVSLDIEPYSFL</sequence>
<dbReference type="EMBL" id="VWOJ01000002">
    <property type="protein sequence ID" value="KAA5803646.1"/>
    <property type="molecule type" value="Genomic_DNA"/>
</dbReference>
<comment type="caution">
    <text evidence="12">Lacks conserved residue(s) required for the propagation of feature annotation.</text>
</comment>
<comment type="function">
    <text evidence="12">Initiates the restart of stalled replication forks, which reloads the replicative helicase on sites other than the origin of replication. Recognizes and binds to abandoned replication forks and remodels them to uncover a helicase loading site. Promotes assembly of the primosome at these replication forks.</text>
</comment>
<dbReference type="InterPro" id="IPR005259">
    <property type="entry name" value="PriA"/>
</dbReference>
<dbReference type="Gene3D" id="3.40.50.300">
    <property type="entry name" value="P-loop containing nucleotide triphosphate hydrolases"/>
    <property type="match status" value="2"/>
</dbReference>
<evidence type="ECO:0000256" key="4">
    <source>
        <dbReference type="ARBA" id="ARBA00022741"/>
    </source>
</evidence>
<evidence type="ECO:0000256" key="9">
    <source>
        <dbReference type="ARBA" id="ARBA00023125"/>
    </source>
</evidence>
<dbReference type="Gene3D" id="3.40.1440.60">
    <property type="entry name" value="PriA, 3(prime) DNA-binding domain"/>
    <property type="match status" value="1"/>
</dbReference>
<evidence type="ECO:0000256" key="12">
    <source>
        <dbReference type="HAMAP-Rule" id="MF_00983"/>
    </source>
</evidence>
<dbReference type="InterPro" id="IPR011545">
    <property type="entry name" value="DEAD/DEAH_box_helicase_dom"/>
</dbReference>
<dbReference type="InterPro" id="IPR001650">
    <property type="entry name" value="Helicase_C-like"/>
</dbReference>
<comment type="subunit">
    <text evidence="12">Component of the replication restart primosome.</text>
</comment>
<keyword evidence="7 12" id="KW-0862">Zinc</keyword>
<comment type="cofactor">
    <cofactor evidence="12">
        <name>Zn(2+)</name>
        <dbReference type="ChEBI" id="CHEBI:29105"/>
    </cofactor>
    <text evidence="12">Binds 2 zinc ions per subunit.</text>
</comment>
<dbReference type="SMART" id="SM00487">
    <property type="entry name" value="DEXDc"/>
    <property type="match status" value="1"/>
</dbReference>
<feature type="binding site" evidence="12">
    <location>
        <position position="473"/>
    </location>
    <ligand>
        <name>Zn(2+)</name>
        <dbReference type="ChEBI" id="CHEBI:29105"/>
        <label>1</label>
    </ligand>
</feature>
<keyword evidence="10 12" id="KW-0413">Isomerase</keyword>
<dbReference type="PROSITE" id="PS51192">
    <property type="entry name" value="HELICASE_ATP_BIND_1"/>
    <property type="match status" value="1"/>
</dbReference>
<dbReference type="GO" id="GO:0006269">
    <property type="term" value="P:DNA replication, synthesis of primer"/>
    <property type="evidence" value="ECO:0007669"/>
    <property type="project" value="UniProtKB-KW"/>
</dbReference>
<proteinExistence type="inferred from homology"/>
<keyword evidence="9 12" id="KW-0238">DNA-binding</keyword>
<dbReference type="Pfam" id="PF18074">
    <property type="entry name" value="PriA_C"/>
    <property type="match status" value="1"/>
</dbReference>
<reference evidence="15 16" key="1">
    <citation type="submission" date="2019-09" db="EMBL/GenBank/DDBJ databases">
        <authorList>
            <person name="Kevbrin V."/>
            <person name="Grouzdev D.S."/>
        </authorList>
    </citation>
    <scope>NUCLEOTIDE SEQUENCE [LARGE SCALE GENOMIC DNA]</scope>
    <source>
        <strain evidence="15 16">G-192</strain>
    </source>
</reference>
<evidence type="ECO:0000256" key="5">
    <source>
        <dbReference type="ARBA" id="ARBA00022801"/>
    </source>
</evidence>
<keyword evidence="1 12" id="KW-0639">Primosome</keyword>
<keyword evidence="6 12" id="KW-0347">Helicase</keyword>
<evidence type="ECO:0000256" key="3">
    <source>
        <dbReference type="ARBA" id="ARBA00022723"/>
    </source>
</evidence>
<dbReference type="InterPro" id="IPR041236">
    <property type="entry name" value="PriA_C"/>
</dbReference>
<dbReference type="AlphaFoldDB" id="A0A5M6ZFW6"/>
<evidence type="ECO:0000256" key="7">
    <source>
        <dbReference type="ARBA" id="ARBA00022833"/>
    </source>
</evidence>
<feature type="binding site" evidence="12">
    <location>
        <position position="433"/>
    </location>
    <ligand>
        <name>Zn(2+)</name>
        <dbReference type="ChEBI" id="CHEBI:29105"/>
        <label>1</label>
    </ligand>
</feature>
<feature type="binding site" evidence="12">
    <location>
        <position position="476"/>
    </location>
    <ligand>
        <name>Zn(2+)</name>
        <dbReference type="ChEBI" id="CHEBI:29105"/>
        <label>1</label>
    </ligand>
</feature>
<evidence type="ECO:0000256" key="6">
    <source>
        <dbReference type="ARBA" id="ARBA00022806"/>
    </source>
</evidence>
<dbReference type="InterPro" id="IPR014001">
    <property type="entry name" value="Helicase_ATP-bd"/>
</dbReference>
<name>A0A5M6ZFW6_9PROT</name>
<dbReference type="PROSITE" id="PS51194">
    <property type="entry name" value="HELICASE_CTER"/>
    <property type="match status" value="1"/>
</dbReference>
<dbReference type="GO" id="GO:0006310">
    <property type="term" value="P:DNA recombination"/>
    <property type="evidence" value="ECO:0007669"/>
    <property type="project" value="InterPro"/>
</dbReference>
<dbReference type="NCBIfam" id="NF004070">
    <property type="entry name" value="PRK05580.2-2"/>
    <property type="match status" value="1"/>
</dbReference>
<dbReference type="GO" id="GO:0003677">
    <property type="term" value="F:DNA binding"/>
    <property type="evidence" value="ECO:0007669"/>
    <property type="project" value="UniProtKB-UniRule"/>
</dbReference>
<dbReference type="InterPro" id="IPR027417">
    <property type="entry name" value="P-loop_NTPase"/>
</dbReference>
<dbReference type="PANTHER" id="PTHR30580:SF0">
    <property type="entry name" value="PRIMOSOMAL PROTEIN N"/>
    <property type="match status" value="1"/>
</dbReference>
<dbReference type="CDD" id="cd17929">
    <property type="entry name" value="DEXHc_priA"/>
    <property type="match status" value="1"/>
</dbReference>
<evidence type="ECO:0000256" key="1">
    <source>
        <dbReference type="ARBA" id="ARBA00022515"/>
    </source>
</evidence>
<dbReference type="HAMAP" id="MF_00983">
    <property type="entry name" value="PriA"/>
    <property type="match status" value="1"/>
</dbReference>